<reference evidence="1 2" key="1">
    <citation type="journal article" date="2017" name="Curr. Biol.">
        <title>The Evolution of Venom by Co-option of Single-Copy Genes.</title>
        <authorList>
            <person name="Martinson E.O."/>
            <person name="Mrinalini"/>
            <person name="Kelkar Y.D."/>
            <person name="Chang C.H."/>
            <person name="Werren J.H."/>
        </authorList>
    </citation>
    <scope>NUCLEOTIDE SEQUENCE [LARGE SCALE GENOMIC DNA]</scope>
    <source>
        <strain evidence="1 2">Alberta</strain>
        <tissue evidence="1">Whole body</tissue>
    </source>
</reference>
<evidence type="ECO:0000313" key="1">
    <source>
        <dbReference type="EMBL" id="OXU30530.1"/>
    </source>
</evidence>
<accession>A0A232FJ08</accession>
<dbReference type="EMBL" id="NNAY01000152">
    <property type="protein sequence ID" value="OXU30530.1"/>
    <property type="molecule type" value="Genomic_DNA"/>
</dbReference>
<proteinExistence type="predicted"/>
<gene>
    <name evidence="1" type="ORF">TSAR_002376</name>
</gene>
<protein>
    <recommendedName>
        <fullName evidence="3">G-protein coupled receptors family 1 profile domain-containing protein</fullName>
    </recommendedName>
</protein>
<evidence type="ECO:0008006" key="3">
    <source>
        <dbReference type="Google" id="ProtNLM"/>
    </source>
</evidence>
<dbReference type="AlphaFoldDB" id="A0A232FJ08"/>
<dbReference type="Proteomes" id="UP000215335">
    <property type="component" value="Unassembled WGS sequence"/>
</dbReference>
<name>A0A232FJ08_9HYME</name>
<comment type="caution">
    <text evidence="1">The sequence shown here is derived from an EMBL/GenBank/DDBJ whole genome shotgun (WGS) entry which is preliminary data.</text>
</comment>
<keyword evidence="2" id="KW-1185">Reference proteome</keyword>
<organism evidence="1 2">
    <name type="scientific">Trichomalopsis sarcophagae</name>
    <dbReference type="NCBI Taxonomy" id="543379"/>
    <lineage>
        <taxon>Eukaryota</taxon>
        <taxon>Metazoa</taxon>
        <taxon>Ecdysozoa</taxon>
        <taxon>Arthropoda</taxon>
        <taxon>Hexapoda</taxon>
        <taxon>Insecta</taxon>
        <taxon>Pterygota</taxon>
        <taxon>Neoptera</taxon>
        <taxon>Endopterygota</taxon>
        <taxon>Hymenoptera</taxon>
        <taxon>Apocrita</taxon>
        <taxon>Proctotrupomorpha</taxon>
        <taxon>Chalcidoidea</taxon>
        <taxon>Pteromalidae</taxon>
        <taxon>Pteromalinae</taxon>
        <taxon>Trichomalopsis</taxon>
    </lineage>
</organism>
<sequence length="46" mass="5057">MIFMAVHSALLRPIVFDLLNDDSATVCSLLSRCVLILIVLNSVIKV</sequence>
<evidence type="ECO:0000313" key="2">
    <source>
        <dbReference type="Proteomes" id="UP000215335"/>
    </source>
</evidence>